<reference evidence="1" key="1">
    <citation type="journal article" date="2020" name="Stud. Mycol.">
        <title>101 Dothideomycetes genomes: a test case for predicting lifestyles and emergence of pathogens.</title>
        <authorList>
            <person name="Haridas S."/>
            <person name="Albert R."/>
            <person name="Binder M."/>
            <person name="Bloem J."/>
            <person name="Labutti K."/>
            <person name="Salamov A."/>
            <person name="Andreopoulos B."/>
            <person name="Baker S."/>
            <person name="Barry K."/>
            <person name="Bills G."/>
            <person name="Bluhm B."/>
            <person name="Cannon C."/>
            <person name="Castanera R."/>
            <person name="Culley D."/>
            <person name="Daum C."/>
            <person name="Ezra D."/>
            <person name="Gonzalez J."/>
            <person name="Henrissat B."/>
            <person name="Kuo A."/>
            <person name="Liang C."/>
            <person name="Lipzen A."/>
            <person name="Lutzoni F."/>
            <person name="Magnuson J."/>
            <person name="Mondo S."/>
            <person name="Nolan M."/>
            <person name="Ohm R."/>
            <person name="Pangilinan J."/>
            <person name="Park H.-J."/>
            <person name="Ramirez L."/>
            <person name="Alfaro M."/>
            <person name="Sun H."/>
            <person name="Tritt A."/>
            <person name="Yoshinaga Y."/>
            <person name="Zwiers L.-H."/>
            <person name="Turgeon B."/>
            <person name="Goodwin S."/>
            <person name="Spatafora J."/>
            <person name="Crous P."/>
            <person name="Grigoriev I."/>
        </authorList>
    </citation>
    <scope>NUCLEOTIDE SEQUENCE</scope>
    <source>
        <strain evidence="1">CBS 525.71</strain>
    </source>
</reference>
<protein>
    <submittedName>
        <fullName evidence="1">Uncharacterized protein</fullName>
    </submittedName>
</protein>
<dbReference type="EMBL" id="MU006743">
    <property type="protein sequence ID" value="KAF2622565.1"/>
    <property type="molecule type" value="Genomic_DNA"/>
</dbReference>
<name>A0ACB6RKT4_9PLEO</name>
<accession>A0ACB6RKT4</accession>
<keyword evidence="2" id="KW-1185">Reference proteome</keyword>
<sequence>MRCSRTGTVANALLEVKHLQDLWYHHIVRLVGTYLRGCDFALLMYPVADYRLGQFLQDTVDLPSWNRYPRVAFLVGSMSCIASAIRYVHDHTRKHMDTKPQNILVQIEIVVSFDRYRWKVYIRNHMSTLVKTNN</sequence>
<gene>
    <name evidence="1" type="ORF">BU25DRAFT_206252</name>
</gene>
<organism evidence="1 2">
    <name type="scientific">Macroventuria anomochaeta</name>
    <dbReference type="NCBI Taxonomy" id="301207"/>
    <lineage>
        <taxon>Eukaryota</taxon>
        <taxon>Fungi</taxon>
        <taxon>Dikarya</taxon>
        <taxon>Ascomycota</taxon>
        <taxon>Pezizomycotina</taxon>
        <taxon>Dothideomycetes</taxon>
        <taxon>Pleosporomycetidae</taxon>
        <taxon>Pleosporales</taxon>
        <taxon>Pleosporineae</taxon>
        <taxon>Didymellaceae</taxon>
        <taxon>Macroventuria</taxon>
    </lineage>
</organism>
<evidence type="ECO:0000313" key="1">
    <source>
        <dbReference type="EMBL" id="KAF2622565.1"/>
    </source>
</evidence>
<dbReference type="Proteomes" id="UP000799754">
    <property type="component" value="Unassembled WGS sequence"/>
</dbReference>
<proteinExistence type="predicted"/>
<comment type="caution">
    <text evidence="1">The sequence shown here is derived from an EMBL/GenBank/DDBJ whole genome shotgun (WGS) entry which is preliminary data.</text>
</comment>
<evidence type="ECO:0000313" key="2">
    <source>
        <dbReference type="Proteomes" id="UP000799754"/>
    </source>
</evidence>